<accession>A0A3B0U083</accession>
<dbReference type="AlphaFoldDB" id="A0A3B0U083"/>
<organism evidence="2">
    <name type="scientific">hydrothermal vent metagenome</name>
    <dbReference type="NCBI Taxonomy" id="652676"/>
    <lineage>
        <taxon>unclassified sequences</taxon>
        <taxon>metagenomes</taxon>
        <taxon>ecological metagenomes</taxon>
    </lineage>
</organism>
<sequence>MKFMEQQRFKKRKKPNYKRGLFLVILLAIIIFLWFNAEALITSLFNSKK</sequence>
<proteinExistence type="predicted"/>
<evidence type="ECO:0000256" key="1">
    <source>
        <dbReference type="SAM" id="Phobius"/>
    </source>
</evidence>
<evidence type="ECO:0000313" key="2">
    <source>
        <dbReference type="EMBL" id="VAW24441.1"/>
    </source>
</evidence>
<keyword evidence="1" id="KW-0472">Membrane</keyword>
<keyword evidence="1" id="KW-0812">Transmembrane</keyword>
<keyword evidence="1" id="KW-1133">Transmembrane helix</keyword>
<name>A0A3B0U083_9ZZZZ</name>
<dbReference type="EMBL" id="UOER01000265">
    <property type="protein sequence ID" value="VAW24441.1"/>
    <property type="molecule type" value="Genomic_DNA"/>
</dbReference>
<protein>
    <submittedName>
        <fullName evidence="2">Uncharacterized protein</fullName>
    </submittedName>
</protein>
<gene>
    <name evidence="2" type="ORF">MNBD_BACTEROID04-1007</name>
</gene>
<reference evidence="2" key="1">
    <citation type="submission" date="2018-06" db="EMBL/GenBank/DDBJ databases">
        <authorList>
            <person name="Zhirakovskaya E."/>
        </authorList>
    </citation>
    <scope>NUCLEOTIDE SEQUENCE</scope>
</reference>
<feature type="transmembrane region" description="Helical" evidence="1">
    <location>
        <begin position="21"/>
        <end position="45"/>
    </location>
</feature>